<feature type="non-terminal residue" evidence="2">
    <location>
        <position position="299"/>
    </location>
</feature>
<dbReference type="Pfam" id="PF13409">
    <property type="entry name" value="GST_N_2"/>
    <property type="match status" value="1"/>
</dbReference>
<name>A0A9W8J4D8_9AGAR</name>
<dbReference type="InterPro" id="IPR054416">
    <property type="entry name" value="GST_UstS-like_C"/>
</dbReference>
<reference evidence="2" key="1">
    <citation type="submission" date="2022-06" db="EMBL/GenBank/DDBJ databases">
        <title>Genome Sequence of Candolleomyces eurysporus.</title>
        <authorList>
            <person name="Buettner E."/>
        </authorList>
    </citation>
    <scope>NUCLEOTIDE SEQUENCE</scope>
    <source>
        <strain evidence="2">VTCC 930004</strain>
    </source>
</reference>
<dbReference type="InterPro" id="IPR036249">
    <property type="entry name" value="Thioredoxin-like_sf"/>
</dbReference>
<evidence type="ECO:0000313" key="2">
    <source>
        <dbReference type="EMBL" id="KAJ2928276.1"/>
    </source>
</evidence>
<dbReference type="SUPFAM" id="SSF52833">
    <property type="entry name" value="Thioredoxin-like"/>
    <property type="match status" value="1"/>
</dbReference>
<feature type="domain" description="GST N-terminal" evidence="1">
    <location>
        <begin position="38"/>
        <end position="136"/>
    </location>
</feature>
<dbReference type="Gene3D" id="1.20.1050.10">
    <property type="match status" value="1"/>
</dbReference>
<dbReference type="EMBL" id="JANBPK010000932">
    <property type="protein sequence ID" value="KAJ2928276.1"/>
    <property type="molecule type" value="Genomic_DNA"/>
</dbReference>
<dbReference type="SUPFAM" id="SSF47616">
    <property type="entry name" value="GST C-terminal domain-like"/>
    <property type="match status" value="1"/>
</dbReference>
<dbReference type="Pfam" id="PF22041">
    <property type="entry name" value="GST_C_7"/>
    <property type="match status" value="1"/>
</dbReference>
<sequence>MLVNTVSIQLPQADATPDPDGAERAPPHNVDLAAKNCCASNIPNHRYSCSTWKTRYALNFKRLPFTVHFIDFIDVEPLCKHIGAEPTIVVPSPTPGAPSLRQIYTLPVIYDPTTKKAVSESLAIAEYLDATYPSENEHPRLIKPGTLGFTRAFAKCIDTLLIPPVAPFLLPGTFPIVLERSREYFRRTREPYFGGKKLEDVIPKGEAKVVALKKVEDVFGVFAGWYNANPYEESTELAGGHPWLMGTEPSYPDLILAGYVMWMKKVWGEDSEEWKEASSWNGRKWERLLDGCRTFEGEI</sequence>
<organism evidence="2 3">
    <name type="scientific">Candolleomyces eurysporus</name>
    <dbReference type="NCBI Taxonomy" id="2828524"/>
    <lineage>
        <taxon>Eukaryota</taxon>
        <taxon>Fungi</taxon>
        <taxon>Dikarya</taxon>
        <taxon>Basidiomycota</taxon>
        <taxon>Agaricomycotina</taxon>
        <taxon>Agaricomycetes</taxon>
        <taxon>Agaricomycetidae</taxon>
        <taxon>Agaricales</taxon>
        <taxon>Agaricineae</taxon>
        <taxon>Psathyrellaceae</taxon>
        <taxon>Candolleomyces</taxon>
    </lineage>
</organism>
<protein>
    <recommendedName>
        <fullName evidence="1">GST N-terminal domain-containing protein</fullName>
    </recommendedName>
</protein>
<evidence type="ECO:0000313" key="3">
    <source>
        <dbReference type="Proteomes" id="UP001140091"/>
    </source>
</evidence>
<evidence type="ECO:0000259" key="1">
    <source>
        <dbReference type="PROSITE" id="PS50404"/>
    </source>
</evidence>
<dbReference type="InterPro" id="IPR036282">
    <property type="entry name" value="Glutathione-S-Trfase_C_sf"/>
</dbReference>
<dbReference type="Gene3D" id="3.40.30.10">
    <property type="entry name" value="Glutaredoxin"/>
    <property type="match status" value="1"/>
</dbReference>
<gene>
    <name evidence="2" type="ORF">H1R20_g8810</name>
</gene>
<dbReference type="PROSITE" id="PS50404">
    <property type="entry name" value="GST_NTER"/>
    <property type="match status" value="1"/>
</dbReference>
<dbReference type="AlphaFoldDB" id="A0A9W8J4D8"/>
<proteinExistence type="predicted"/>
<accession>A0A9W8J4D8</accession>
<dbReference type="Proteomes" id="UP001140091">
    <property type="component" value="Unassembled WGS sequence"/>
</dbReference>
<comment type="caution">
    <text evidence="2">The sequence shown here is derived from an EMBL/GenBank/DDBJ whole genome shotgun (WGS) entry which is preliminary data.</text>
</comment>
<dbReference type="OrthoDB" id="4951845at2759"/>
<keyword evidence="3" id="KW-1185">Reference proteome</keyword>
<dbReference type="InterPro" id="IPR004045">
    <property type="entry name" value="Glutathione_S-Trfase_N"/>
</dbReference>